<gene>
    <name evidence="3" type="ORF">PACLA_8A019685</name>
</gene>
<dbReference type="AlphaFoldDB" id="A0A7D9J8J0"/>
<reference evidence="3" key="1">
    <citation type="submission" date="2020-04" db="EMBL/GenBank/DDBJ databases">
        <authorList>
            <person name="Alioto T."/>
            <person name="Alioto T."/>
            <person name="Gomez Garrido J."/>
        </authorList>
    </citation>
    <scope>NUCLEOTIDE SEQUENCE</scope>
    <source>
        <strain evidence="3">A484AB</strain>
    </source>
</reference>
<dbReference type="Proteomes" id="UP001152795">
    <property type="component" value="Unassembled WGS sequence"/>
</dbReference>
<accession>A0A7D9J8J0</accession>
<evidence type="ECO:0000259" key="2">
    <source>
        <dbReference type="Pfam" id="PF20700"/>
    </source>
</evidence>
<feature type="region of interest" description="Disordered" evidence="1">
    <location>
        <begin position="1"/>
        <end position="56"/>
    </location>
</feature>
<name>A0A7D9J8J0_PARCT</name>
<keyword evidence="4" id="KW-1185">Reference proteome</keyword>
<dbReference type="EMBL" id="CACRXK020012934">
    <property type="protein sequence ID" value="CAB4024277.1"/>
    <property type="molecule type" value="Genomic_DNA"/>
</dbReference>
<evidence type="ECO:0000313" key="4">
    <source>
        <dbReference type="Proteomes" id="UP001152795"/>
    </source>
</evidence>
<organism evidence="3 4">
    <name type="scientific">Paramuricea clavata</name>
    <name type="common">Red gorgonian</name>
    <name type="synonym">Violescent sea-whip</name>
    <dbReference type="NCBI Taxonomy" id="317549"/>
    <lineage>
        <taxon>Eukaryota</taxon>
        <taxon>Metazoa</taxon>
        <taxon>Cnidaria</taxon>
        <taxon>Anthozoa</taxon>
        <taxon>Octocorallia</taxon>
        <taxon>Malacalcyonacea</taxon>
        <taxon>Plexauridae</taxon>
        <taxon>Paramuricea</taxon>
    </lineage>
</organism>
<dbReference type="InterPro" id="IPR049012">
    <property type="entry name" value="Mutator_transp_dom"/>
</dbReference>
<evidence type="ECO:0000256" key="1">
    <source>
        <dbReference type="SAM" id="MobiDB-lite"/>
    </source>
</evidence>
<sequence length="144" mass="16082">MYTRQRNSEQTSATGADISAEEMSSESSVDEPVQIETKDVPASARKLDLESSSEDEIELPESTEGFRFVDIAILAEIMETFWCPECRSGNIIMKEKLEGKKGFASQMILECSARNCKYLRSFYTSKTVCNGKAFEVNRRAVLAG</sequence>
<evidence type="ECO:0000313" key="3">
    <source>
        <dbReference type="EMBL" id="CAB4024277.1"/>
    </source>
</evidence>
<comment type="caution">
    <text evidence="3">The sequence shown here is derived from an EMBL/GenBank/DDBJ whole genome shotgun (WGS) entry which is preliminary data.</text>
</comment>
<proteinExistence type="predicted"/>
<dbReference type="Pfam" id="PF20700">
    <property type="entry name" value="Mutator"/>
    <property type="match status" value="1"/>
</dbReference>
<feature type="compositionally biased region" description="Polar residues" evidence="1">
    <location>
        <begin position="1"/>
        <end position="14"/>
    </location>
</feature>
<protein>
    <recommendedName>
        <fullName evidence="2">Mutator-like transposase domain-containing protein</fullName>
    </recommendedName>
</protein>
<feature type="domain" description="Mutator-like transposase" evidence="2">
    <location>
        <begin position="65"/>
        <end position="143"/>
    </location>
</feature>